<evidence type="ECO:0000259" key="2">
    <source>
        <dbReference type="Pfam" id="PF03732"/>
    </source>
</evidence>
<accession>A0A225WAT9</accession>
<gene>
    <name evidence="3" type="ORF">PHMEG_00011613</name>
</gene>
<evidence type="ECO:0000313" key="3">
    <source>
        <dbReference type="EMBL" id="OWZ14841.1"/>
    </source>
</evidence>
<dbReference type="Proteomes" id="UP000198211">
    <property type="component" value="Unassembled WGS sequence"/>
</dbReference>
<keyword evidence="4" id="KW-1185">Reference proteome</keyword>
<reference evidence="4" key="1">
    <citation type="submission" date="2017-03" db="EMBL/GenBank/DDBJ databases">
        <title>Phytopthora megakarya and P. palmivora, two closely related causual agents of cacao black pod achieved similar genome size and gene model numbers by different mechanisms.</title>
        <authorList>
            <person name="Ali S."/>
            <person name="Shao J."/>
            <person name="Larry D.J."/>
            <person name="Kronmiller B."/>
            <person name="Shen D."/>
            <person name="Strem M.D."/>
            <person name="Melnick R.L."/>
            <person name="Guiltinan M.J."/>
            <person name="Tyler B.M."/>
            <person name="Meinhardt L.W."/>
            <person name="Bailey B.A."/>
        </authorList>
    </citation>
    <scope>NUCLEOTIDE SEQUENCE [LARGE SCALE GENOMIC DNA]</scope>
    <source>
        <strain evidence="4">zdho120</strain>
    </source>
</reference>
<feature type="compositionally biased region" description="Basic and acidic residues" evidence="1">
    <location>
        <begin position="169"/>
        <end position="178"/>
    </location>
</feature>
<organism evidence="3 4">
    <name type="scientific">Phytophthora megakarya</name>
    <dbReference type="NCBI Taxonomy" id="4795"/>
    <lineage>
        <taxon>Eukaryota</taxon>
        <taxon>Sar</taxon>
        <taxon>Stramenopiles</taxon>
        <taxon>Oomycota</taxon>
        <taxon>Peronosporomycetes</taxon>
        <taxon>Peronosporales</taxon>
        <taxon>Peronosporaceae</taxon>
        <taxon>Phytophthora</taxon>
    </lineage>
</organism>
<sequence>MVSNLQGQAAAWYVTQQTSINTIDELADALRREFIPADLHERLRDALYKRKQHEGCDLADYVTRYRKLIMRVKEMSNIDKIIIFARGLVTQTSSEVICRRYSRVYDAISIAMEYERAHPSYHNTKAKVAAEPMEIDQGRFVSRGECFQRNLCFSCENPGHRMSNSRQRSQNERPAMERVADAARQRVGNM</sequence>
<name>A0A225WAT9_9STRA</name>
<comment type="caution">
    <text evidence="3">The sequence shown here is derived from an EMBL/GenBank/DDBJ whole genome shotgun (WGS) entry which is preliminary data.</text>
</comment>
<dbReference type="Pfam" id="PF03732">
    <property type="entry name" value="Retrotrans_gag"/>
    <property type="match status" value="1"/>
</dbReference>
<dbReference type="EMBL" id="NBNE01001248">
    <property type="protein sequence ID" value="OWZ14841.1"/>
    <property type="molecule type" value="Genomic_DNA"/>
</dbReference>
<dbReference type="OrthoDB" id="167658at2759"/>
<feature type="region of interest" description="Disordered" evidence="1">
    <location>
        <begin position="159"/>
        <end position="178"/>
    </location>
</feature>
<dbReference type="InterPro" id="IPR005162">
    <property type="entry name" value="Retrotrans_gag_dom"/>
</dbReference>
<proteinExistence type="predicted"/>
<evidence type="ECO:0000256" key="1">
    <source>
        <dbReference type="SAM" id="MobiDB-lite"/>
    </source>
</evidence>
<protein>
    <recommendedName>
        <fullName evidence="2">Retrotransposon gag domain-containing protein</fullName>
    </recommendedName>
</protein>
<feature type="domain" description="Retrotransposon gag" evidence="2">
    <location>
        <begin position="2"/>
        <end position="88"/>
    </location>
</feature>
<evidence type="ECO:0000313" key="4">
    <source>
        <dbReference type="Proteomes" id="UP000198211"/>
    </source>
</evidence>
<dbReference type="AlphaFoldDB" id="A0A225WAT9"/>